<accession>A0A9W6H4B9</accession>
<comment type="caution">
    <text evidence="1">The sequence shown here is derived from an EMBL/GenBank/DDBJ whole genome shotgun (WGS) entry which is preliminary data.</text>
</comment>
<dbReference type="Proteomes" id="UP001142462">
    <property type="component" value="Unassembled WGS sequence"/>
</dbReference>
<proteinExistence type="predicted"/>
<dbReference type="AlphaFoldDB" id="A0A9W6H4B9"/>
<name>A0A9W6H4B9_9MICO</name>
<protein>
    <submittedName>
        <fullName evidence="1">Uncharacterized protein</fullName>
    </submittedName>
</protein>
<dbReference type="EMBL" id="BSEJ01000010">
    <property type="protein sequence ID" value="GLJ62047.1"/>
    <property type="molecule type" value="Genomic_DNA"/>
</dbReference>
<reference evidence="1" key="2">
    <citation type="submission" date="2023-01" db="EMBL/GenBank/DDBJ databases">
        <authorList>
            <person name="Sun Q."/>
            <person name="Evtushenko L."/>
        </authorList>
    </citation>
    <scope>NUCLEOTIDE SEQUENCE</scope>
    <source>
        <strain evidence="1">VKM Ac-1020</strain>
    </source>
</reference>
<keyword evidence="2" id="KW-1185">Reference proteome</keyword>
<reference evidence="1" key="1">
    <citation type="journal article" date="2014" name="Int. J. Syst. Evol. Microbiol.">
        <title>Complete genome sequence of Corynebacterium casei LMG S-19264T (=DSM 44701T), isolated from a smear-ripened cheese.</title>
        <authorList>
            <consortium name="US DOE Joint Genome Institute (JGI-PGF)"/>
            <person name="Walter F."/>
            <person name="Albersmeier A."/>
            <person name="Kalinowski J."/>
            <person name="Ruckert C."/>
        </authorList>
    </citation>
    <scope>NUCLEOTIDE SEQUENCE</scope>
    <source>
        <strain evidence="1">VKM Ac-1020</strain>
    </source>
</reference>
<evidence type="ECO:0000313" key="1">
    <source>
        <dbReference type="EMBL" id="GLJ62047.1"/>
    </source>
</evidence>
<sequence>MLTFDEAREALRAYLEEHPPAMAGTLYIAPEGLEDDAAYLPTWGAREALVEWRDAYIRRDNQALFVDKQTGEITVELRNAAHKRIMKMTPVRATEA</sequence>
<organism evidence="1 2">
    <name type="scientific">Microbacterium barkeri</name>
    <dbReference type="NCBI Taxonomy" id="33917"/>
    <lineage>
        <taxon>Bacteria</taxon>
        <taxon>Bacillati</taxon>
        <taxon>Actinomycetota</taxon>
        <taxon>Actinomycetes</taxon>
        <taxon>Micrococcales</taxon>
        <taxon>Microbacteriaceae</taxon>
        <taxon>Microbacterium</taxon>
    </lineage>
</organism>
<dbReference type="RefSeq" id="WP_271173744.1">
    <property type="nucleotide sequence ID" value="NZ_BSEJ01000010.1"/>
</dbReference>
<evidence type="ECO:0000313" key="2">
    <source>
        <dbReference type="Proteomes" id="UP001142462"/>
    </source>
</evidence>
<gene>
    <name evidence="1" type="ORF">GCM10017576_21770</name>
</gene>